<dbReference type="GO" id="GO:0015297">
    <property type="term" value="F:antiporter activity"/>
    <property type="evidence" value="ECO:0007669"/>
    <property type="project" value="InterPro"/>
</dbReference>
<protein>
    <submittedName>
        <fullName evidence="8">MATE family efflux transporter</fullName>
    </submittedName>
</protein>
<evidence type="ECO:0000313" key="8">
    <source>
        <dbReference type="EMBL" id="HJC51579.1"/>
    </source>
</evidence>
<feature type="transmembrane region" description="Helical" evidence="7">
    <location>
        <begin position="140"/>
        <end position="162"/>
    </location>
</feature>
<evidence type="ECO:0000256" key="7">
    <source>
        <dbReference type="SAM" id="Phobius"/>
    </source>
</evidence>
<evidence type="ECO:0000256" key="6">
    <source>
        <dbReference type="ARBA" id="ARBA00023136"/>
    </source>
</evidence>
<feature type="transmembrane region" description="Helical" evidence="7">
    <location>
        <begin position="366"/>
        <end position="385"/>
    </location>
</feature>
<dbReference type="Proteomes" id="UP000823904">
    <property type="component" value="Unassembled WGS sequence"/>
</dbReference>
<feature type="transmembrane region" description="Helical" evidence="7">
    <location>
        <begin position="202"/>
        <end position="223"/>
    </location>
</feature>
<dbReference type="Pfam" id="PF01554">
    <property type="entry name" value="MatE"/>
    <property type="match status" value="2"/>
</dbReference>
<accession>A0A9D2PLP5</accession>
<organism evidence="8 9">
    <name type="scientific">Candidatus Anaerostipes avistercoris</name>
    <dbReference type="NCBI Taxonomy" id="2838462"/>
    <lineage>
        <taxon>Bacteria</taxon>
        <taxon>Bacillati</taxon>
        <taxon>Bacillota</taxon>
        <taxon>Clostridia</taxon>
        <taxon>Lachnospirales</taxon>
        <taxon>Lachnospiraceae</taxon>
        <taxon>Anaerostipes</taxon>
    </lineage>
</organism>
<dbReference type="InterPro" id="IPR002528">
    <property type="entry name" value="MATE_fam"/>
</dbReference>
<evidence type="ECO:0000256" key="3">
    <source>
        <dbReference type="ARBA" id="ARBA00022475"/>
    </source>
</evidence>
<dbReference type="InterPro" id="IPR048279">
    <property type="entry name" value="MdtK-like"/>
</dbReference>
<comment type="caution">
    <text evidence="8">The sequence shown here is derived from an EMBL/GenBank/DDBJ whole genome shotgun (WGS) entry which is preliminary data.</text>
</comment>
<evidence type="ECO:0000256" key="4">
    <source>
        <dbReference type="ARBA" id="ARBA00022692"/>
    </source>
</evidence>
<keyword evidence="5 7" id="KW-1133">Transmembrane helix</keyword>
<dbReference type="PANTHER" id="PTHR43823:SF3">
    <property type="entry name" value="MULTIDRUG EXPORT PROTEIN MEPA"/>
    <property type="match status" value="1"/>
</dbReference>
<feature type="transmembrane region" description="Helical" evidence="7">
    <location>
        <begin position="324"/>
        <end position="346"/>
    </location>
</feature>
<evidence type="ECO:0000256" key="5">
    <source>
        <dbReference type="ARBA" id="ARBA00022989"/>
    </source>
</evidence>
<dbReference type="EMBL" id="DWWD01000048">
    <property type="protein sequence ID" value="HJC51579.1"/>
    <property type="molecule type" value="Genomic_DNA"/>
</dbReference>
<feature type="transmembrane region" description="Helical" evidence="7">
    <location>
        <begin position="96"/>
        <end position="120"/>
    </location>
</feature>
<feature type="transmembrane region" description="Helical" evidence="7">
    <location>
        <begin position="169"/>
        <end position="190"/>
    </location>
</feature>
<dbReference type="PIRSF" id="PIRSF006603">
    <property type="entry name" value="DinF"/>
    <property type="match status" value="1"/>
</dbReference>
<gene>
    <name evidence="8" type="ORF">H9754_13580</name>
</gene>
<keyword evidence="3" id="KW-1003">Cell membrane</keyword>
<dbReference type="InterPro" id="IPR051327">
    <property type="entry name" value="MATE_MepA_subfamily"/>
</dbReference>
<evidence type="ECO:0000256" key="2">
    <source>
        <dbReference type="ARBA" id="ARBA00022448"/>
    </source>
</evidence>
<dbReference type="GO" id="GO:0042910">
    <property type="term" value="F:xenobiotic transmembrane transporter activity"/>
    <property type="evidence" value="ECO:0007669"/>
    <property type="project" value="InterPro"/>
</dbReference>
<sequence>MAKTADRAYLFENMPVKRAVLKQIIPAVFSQIIVLIYNLADTYFVGMLNDPIQTAAVTVSYPAFVMLTAISNLFAIGGASLLARSLGQKNEKKAKSVSVISFWGGLVCAVLFSLLFWLLAAPVLHLCGATAETYDAAFRYSKWVIIIGGAGTILNVLLSNLVRAEGNAVMAAIGVTLGGFTNIILDPFFALPQFLGFGAEGAGMATAISNLTATLFFLIYICARRKHTIITISPRHLKDTPKYIAGIISIGIPSAIQYALTVVSVAALSKFVSGYETAAVAGLGIVKKLDQLPLYFSIGVANGLLPFLAYNFSSGNQKRRHNAFVFGAAISFVFSILCLVCYEAFAPVLTGLFIKDAATIAYSSKFLRIMVVAMPMMSLCYPMIIQFQAMGKVRESLICSILRKGVLDIPLLFIMNTMIPLYGCMAVQPIVDGISLVAAWYFYQKINKSMAITNATEPVNGQNE</sequence>
<comment type="subcellular location">
    <subcellularLocation>
        <location evidence="1">Cell membrane</location>
        <topology evidence="1">Multi-pass membrane protein</topology>
    </subcellularLocation>
</comment>
<keyword evidence="4 7" id="KW-0812">Transmembrane</keyword>
<dbReference type="GO" id="GO:0005886">
    <property type="term" value="C:plasma membrane"/>
    <property type="evidence" value="ECO:0007669"/>
    <property type="project" value="UniProtKB-SubCell"/>
</dbReference>
<feature type="transmembrane region" description="Helical" evidence="7">
    <location>
        <begin position="243"/>
        <end position="272"/>
    </location>
</feature>
<dbReference type="NCBIfam" id="TIGR00797">
    <property type="entry name" value="matE"/>
    <property type="match status" value="1"/>
</dbReference>
<dbReference type="PANTHER" id="PTHR43823">
    <property type="entry name" value="SPORULATION PROTEIN YKVU"/>
    <property type="match status" value="1"/>
</dbReference>
<reference evidence="8" key="2">
    <citation type="submission" date="2021-04" db="EMBL/GenBank/DDBJ databases">
        <authorList>
            <person name="Gilroy R."/>
        </authorList>
    </citation>
    <scope>NUCLEOTIDE SEQUENCE</scope>
    <source>
        <strain evidence="8">ChiSjej3B21-8574</strain>
    </source>
</reference>
<keyword evidence="2" id="KW-0813">Transport</keyword>
<feature type="transmembrane region" description="Helical" evidence="7">
    <location>
        <begin position="60"/>
        <end position="84"/>
    </location>
</feature>
<feature type="transmembrane region" description="Helical" evidence="7">
    <location>
        <begin position="292"/>
        <end position="312"/>
    </location>
</feature>
<evidence type="ECO:0000313" key="9">
    <source>
        <dbReference type="Proteomes" id="UP000823904"/>
    </source>
</evidence>
<dbReference type="AlphaFoldDB" id="A0A9D2PLP5"/>
<keyword evidence="6 7" id="KW-0472">Membrane</keyword>
<feature type="transmembrane region" description="Helical" evidence="7">
    <location>
        <begin position="20"/>
        <end position="40"/>
    </location>
</feature>
<reference evidence="8" key="1">
    <citation type="journal article" date="2021" name="PeerJ">
        <title>Extensive microbial diversity within the chicken gut microbiome revealed by metagenomics and culture.</title>
        <authorList>
            <person name="Gilroy R."/>
            <person name="Ravi A."/>
            <person name="Getino M."/>
            <person name="Pursley I."/>
            <person name="Horton D.L."/>
            <person name="Alikhan N.F."/>
            <person name="Baker D."/>
            <person name="Gharbi K."/>
            <person name="Hall N."/>
            <person name="Watson M."/>
            <person name="Adriaenssens E.M."/>
            <person name="Foster-Nyarko E."/>
            <person name="Jarju S."/>
            <person name="Secka A."/>
            <person name="Antonio M."/>
            <person name="Oren A."/>
            <person name="Chaudhuri R.R."/>
            <person name="La Ragione R."/>
            <person name="Hildebrand F."/>
            <person name="Pallen M.J."/>
        </authorList>
    </citation>
    <scope>NUCLEOTIDE SEQUENCE</scope>
    <source>
        <strain evidence="8">ChiSjej3B21-8574</strain>
    </source>
</reference>
<name>A0A9D2PLP5_9FIRM</name>
<evidence type="ECO:0000256" key="1">
    <source>
        <dbReference type="ARBA" id="ARBA00004651"/>
    </source>
</evidence>
<proteinExistence type="predicted"/>